<feature type="domain" description="Secretion system C-terminal sorting" evidence="2">
    <location>
        <begin position="625"/>
        <end position="686"/>
    </location>
</feature>
<protein>
    <recommendedName>
        <fullName evidence="2">Secretion system C-terminal sorting domain-containing protein</fullName>
    </recommendedName>
</protein>
<dbReference type="NCBIfam" id="TIGR04183">
    <property type="entry name" value="Por_Secre_tail"/>
    <property type="match status" value="1"/>
</dbReference>
<dbReference type="Pfam" id="PF18962">
    <property type="entry name" value="Por_Secre_tail"/>
    <property type="match status" value="1"/>
</dbReference>
<evidence type="ECO:0000256" key="1">
    <source>
        <dbReference type="ARBA" id="ARBA00022729"/>
    </source>
</evidence>
<reference evidence="4" key="1">
    <citation type="journal article" date="2019" name="Int. J. Syst. Evol. Microbiol.">
        <title>The Global Catalogue of Microorganisms (GCM) 10K type strain sequencing project: providing services to taxonomists for standard genome sequencing and annotation.</title>
        <authorList>
            <consortium name="The Broad Institute Genomics Platform"/>
            <consortium name="The Broad Institute Genome Sequencing Center for Infectious Disease"/>
            <person name="Wu L."/>
            <person name="Ma J."/>
        </authorList>
    </citation>
    <scope>NUCLEOTIDE SEQUENCE [LARGE SCALE GENOMIC DNA]</scope>
    <source>
        <strain evidence="4">JCM 17525</strain>
    </source>
</reference>
<comment type="caution">
    <text evidence="3">The sequence shown here is derived from an EMBL/GenBank/DDBJ whole genome shotgun (WGS) entry which is preliminary data.</text>
</comment>
<proteinExistence type="predicted"/>
<dbReference type="EMBL" id="BAABBI010000001">
    <property type="protein sequence ID" value="GAA3775661.1"/>
    <property type="molecule type" value="Genomic_DNA"/>
</dbReference>
<evidence type="ECO:0000259" key="2">
    <source>
        <dbReference type="Pfam" id="PF18962"/>
    </source>
</evidence>
<sequence>MTNALPISLTGFNYVYQNGPSLNQTFVLLDENALAREYTLITSSNFEVSLNPLSGFTDELTIDATIISAGSVTIYVRLAAGLSIGFYSDVMTILAPAHGGYPSVLESISLSGECVRKSTEWNGSVWTNGSPDANTTITIAEDYDTALNGSINAWELNVNSGKTCTVSDNTFISVQKNINISGNLTVTSKGAVVQIDNSATFAVGEGGTSVVIKETSQLTNWYDYTYWSSPVNGITAAEAFPTSQQSRRYWYNAANFLDVLEESENGNSYVAGHDDIDDDGNDWAVLHDSDVLTPGAGYAITSRSTGFTPGDTYNCQFEGPFNTGIINTPIHYNGDNGDNDWNFIGNPYPSAIDADAFLAENASVIGGAIYLWSHASPPASDNNGNQVLNFNTDDYAIINAGSGEIAGGKPVIPNRTIPSGQGFFVQGISSGNVVFNNNMRIADNTSNSQFFRNQNDNKLWVNLTSDNGVFNQALIAYVNGATSADDGPSYDTTRNLSSDVAAIIYTTIENDTDRKYAIQGKSPSSINQNESISIGFYSAIEEATLYTLSIAQFQGEFFNNNAIYLRDNLLNITHDIKNADYTFTSATGEFNNRFEIVFNNNTLSTSHVSALENSLSIIQQNDQEITFKTNNSHALSAVQIYSVSGSLVYNLKAKNTTETYKLPNLQSGTYVAKITLNNGTVISKKILTN</sequence>
<keyword evidence="4" id="KW-1185">Reference proteome</keyword>
<evidence type="ECO:0000313" key="3">
    <source>
        <dbReference type="EMBL" id="GAA3775661.1"/>
    </source>
</evidence>
<keyword evidence="1" id="KW-0732">Signal</keyword>
<dbReference type="InterPro" id="IPR026444">
    <property type="entry name" value="Secre_tail"/>
</dbReference>
<accession>A0ABP7GVW0</accession>
<dbReference type="RefSeq" id="WP_344726679.1">
    <property type="nucleotide sequence ID" value="NZ_BAABBI010000001.1"/>
</dbReference>
<organism evidence="3 4">
    <name type="scientific">Corallibacter vietnamensis</name>
    <dbReference type="NCBI Taxonomy" id="904130"/>
    <lineage>
        <taxon>Bacteria</taxon>
        <taxon>Pseudomonadati</taxon>
        <taxon>Bacteroidota</taxon>
        <taxon>Flavobacteriia</taxon>
        <taxon>Flavobacteriales</taxon>
        <taxon>Flavobacteriaceae</taxon>
        <taxon>Corallibacter</taxon>
    </lineage>
</organism>
<evidence type="ECO:0000313" key="4">
    <source>
        <dbReference type="Proteomes" id="UP001501456"/>
    </source>
</evidence>
<name>A0ABP7GVW0_9FLAO</name>
<dbReference type="Proteomes" id="UP001501456">
    <property type="component" value="Unassembled WGS sequence"/>
</dbReference>
<gene>
    <name evidence="3" type="ORF">GCM10022271_04760</name>
</gene>